<dbReference type="SUPFAM" id="SSF53474">
    <property type="entry name" value="alpha/beta-Hydrolases"/>
    <property type="match status" value="1"/>
</dbReference>
<name>A0A9P4I8T9_9PEZI</name>
<comment type="pathway">
    <text evidence="3">Amino-acid degradation; L-tryptophan degradation via kynurenine pathway; L-kynurenine from L-tryptophan: step 2/2.</text>
</comment>
<dbReference type="GO" id="GO:0019441">
    <property type="term" value="P:L-tryptophan catabolic process to kynurenine"/>
    <property type="evidence" value="ECO:0007669"/>
    <property type="project" value="UniProtKB-UniRule"/>
</dbReference>
<comment type="similarity">
    <text evidence="3">Belongs to the kynurenine formamidase family.</text>
</comment>
<proteinExistence type="inferred from homology"/>
<evidence type="ECO:0000256" key="1">
    <source>
        <dbReference type="ARBA" id="ARBA00022801"/>
    </source>
</evidence>
<reference evidence="5" key="1">
    <citation type="journal article" date="2020" name="Stud. Mycol.">
        <title>101 Dothideomycetes genomes: a test case for predicting lifestyles and emergence of pathogens.</title>
        <authorList>
            <person name="Haridas S."/>
            <person name="Albert R."/>
            <person name="Binder M."/>
            <person name="Bloem J."/>
            <person name="Labutti K."/>
            <person name="Salamov A."/>
            <person name="Andreopoulos B."/>
            <person name="Baker S."/>
            <person name="Barry K."/>
            <person name="Bills G."/>
            <person name="Bluhm B."/>
            <person name="Cannon C."/>
            <person name="Castanera R."/>
            <person name="Culley D."/>
            <person name="Daum C."/>
            <person name="Ezra D."/>
            <person name="Gonzalez J."/>
            <person name="Henrissat B."/>
            <person name="Kuo A."/>
            <person name="Liang C."/>
            <person name="Lipzen A."/>
            <person name="Lutzoni F."/>
            <person name="Magnuson J."/>
            <person name="Mondo S."/>
            <person name="Nolan M."/>
            <person name="Ohm R."/>
            <person name="Pangilinan J."/>
            <person name="Park H.-J."/>
            <person name="Ramirez L."/>
            <person name="Alfaro M."/>
            <person name="Sun H."/>
            <person name="Tritt A."/>
            <person name="Yoshinaga Y."/>
            <person name="Zwiers L.-H."/>
            <person name="Turgeon B."/>
            <person name="Goodwin S."/>
            <person name="Spatafora J."/>
            <person name="Crous P."/>
            <person name="Grigoriev I."/>
        </authorList>
    </citation>
    <scope>NUCLEOTIDE SEQUENCE</scope>
    <source>
        <strain evidence="5">CBS 133067</strain>
    </source>
</reference>
<feature type="domain" description="BD-FAE-like" evidence="4">
    <location>
        <begin position="43"/>
        <end position="265"/>
    </location>
</feature>
<dbReference type="AlphaFoldDB" id="A0A9P4I8T9"/>
<feature type="active site" description="Nucleophile" evidence="3">
    <location>
        <position position="143"/>
    </location>
</feature>
<comment type="function">
    <text evidence="3">Catalyzes the hydrolysis of N-formyl-L-kynurenine to L-kynurenine, the second step in the kynurenine pathway of tryptophan degradation. Kynurenine may be further oxidized to nicotinic acid, NAD(H) and NADP(H). Required for elimination of toxic metabolites.</text>
</comment>
<sequence length="333" mass="37615">MAEYPKQLHDVKYGDEHKLQTLDICLPRPLNNGSLQVDASTDDSVWIVFLHGGAWRDDSQDKAELKPALSQLLDHFSRDAPTSALRHVVGLASINYRLSGEPSDPARNGTHPDHVHDVLLALQWLEKEYGVGSKWPYMAVGHSCGATLAFQIVMDRQWKSAIPSKPALYEKLLGFAGAQDNHKQTIRPPVAVVGLEGVYDFPLLLKNYAHDPEYEGFIRDAFGGNHDVWQKASPVAGDYSDRWPDGHLVVLGQSPEDELVDWPQVDSMVKVLKEQGWKMRSESRIKEARRDSWIGGKQFFVTYLKGSHDEVWEHGTELSRTIEFSLRVFYGEE</sequence>
<accession>A0A9P4I8T9</accession>
<feature type="short sequence motif" description="HGGXW" evidence="3">
    <location>
        <begin position="51"/>
        <end position="55"/>
    </location>
</feature>
<dbReference type="InterPro" id="IPR050300">
    <property type="entry name" value="GDXG_lipolytic_enzyme"/>
</dbReference>
<comment type="caution">
    <text evidence="5">The sequence shown here is derived from an EMBL/GenBank/DDBJ whole genome shotgun (WGS) entry which is preliminary data.</text>
</comment>
<dbReference type="PANTHER" id="PTHR48081">
    <property type="entry name" value="AB HYDROLASE SUPERFAMILY PROTEIN C4A8.06C"/>
    <property type="match status" value="1"/>
</dbReference>
<evidence type="ECO:0000256" key="3">
    <source>
        <dbReference type="HAMAP-Rule" id="MF_03014"/>
    </source>
</evidence>
<dbReference type="Proteomes" id="UP000799772">
    <property type="component" value="Unassembled WGS sequence"/>
</dbReference>
<organism evidence="5 6">
    <name type="scientific">Rhizodiscina lignyota</name>
    <dbReference type="NCBI Taxonomy" id="1504668"/>
    <lineage>
        <taxon>Eukaryota</taxon>
        <taxon>Fungi</taxon>
        <taxon>Dikarya</taxon>
        <taxon>Ascomycota</taxon>
        <taxon>Pezizomycotina</taxon>
        <taxon>Dothideomycetes</taxon>
        <taxon>Pleosporomycetidae</taxon>
        <taxon>Aulographales</taxon>
        <taxon>Rhizodiscinaceae</taxon>
        <taxon>Rhizodiscina</taxon>
    </lineage>
</organism>
<feature type="active site" evidence="3">
    <location>
        <position position="308"/>
    </location>
</feature>
<dbReference type="OrthoDB" id="420264at2759"/>
<dbReference type="InterPro" id="IPR049492">
    <property type="entry name" value="BD-FAE-like_dom"/>
</dbReference>
<dbReference type="HAMAP" id="MF_03014">
    <property type="entry name" value="KFase"/>
    <property type="match status" value="1"/>
</dbReference>
<evidence type="ECO:0000313" key="5">
    <source>
        <dbReference type="EMBL" id="KAF2094519.1"/>
    </source>
</evidence>
<comment type="catalytic activity">
    <reaction evidence="3">
        <text>N-formyl-L-kynurenine + H2O = L-kynurenine + formate + H(+)</text>
        <dbReference type="Rhea" id="RHEA:13009"/>
        <dbReference type="ChEBI" id="CHEBI:15377"/>
        <dbReference type="ChEBI" id="CHEBI:15378"/>
        <dbReference type="ChEBI" id="CHEBI:15740"/>
        <dbReference type="ChEBI" id="CHEBI:57959"/>
        <dbReference type="ChEBI" id="CHEBI:58629"/>
        <dbReference type="EC" id="3.5.1.9"/>
    </reaction>
</comment>
<keyword evidence="1 3" id="KW-0378">Hydrolase</keyword>
<gene>
    <name evidence="5" type="ORF">NA57DRAFT_46522</name>
</gene>
<evidence type="ECO:0000313" key="6">
    <source>
        <dbReference type="Proteomes" id="UP000799772"/>
    </source>
</evidence>
<dbReference type="GO" id="GO:0004061">
    <property type="term" value="F:arylformamidase activity"/>
    <property type="evidence" value="ECO:0007669"/>
    <property type="project" value="UniProtKB-UniRule"/>
</dbReference>
<dbReference type="InterPro" id="IPR029058">
    <property type="entry name" value="AB_hydrolase_fold"/>
</dbReference>
<protein>
    <recommendedName>
        <fullName evidence="3">Kynurenine formamidase</fullName>
        <shortName evidence="3">KFA</shortName>
        <shortName evidence="3">KFase</shortName>
        <ecNumber evidence="3">3.5.1.9</ecNumber>
    </recommendedName>
    <alternativeName>
        <fullName evidence="3">Arylformamidase</fullName>
    </alternativeName>
    <alternativeName>
        <fullName evidence="3">N-formylkynurenine formamidase</fullName>
        <shortName evidence="3">FKF</shortName>
    </alternativeName>
</protein>
<dbReference type="PANTHER" id="PTHR48081:SF33">
    <property type="entry name" value="KYNURENINE FORMAMIDASE"/>
    <property type="match status" value="1"/>
</dbReference>
<dbReference type="EMBL" id="ML978134">
    <property type="protein sequence ID" value="KAF2094519.1"/>
    <property type="molecule type" value="Genomic_DNA"/>
</dbReference>
<dbReference type="Pfam" id="PF20434">
    <property type="entry name" value="BD-FAE"/>
    <property type="match status" value="1"/>
</dbReference>
<feature type="active site" evidence="3">
    <location>
        <position position="257"/>
    </location>
</feature>
<dbReference type="EC" id="3.5.1.9" evidence="3"/>
<dbReference type="GO" id="GO:0034354">
    <property type="term" value="P:'de novo' NAD+ biosynthetic process from L-tryptophan"/>
    <property type="evidence" value="ECO:0007669"/>
    <property type="project" value="UniProtKB-UniRule"/>
</dbReference>
<evidence type="ECO:0000256" key="2">
    <source>
        <dbReference type="ARBA" id="ARBA00023079"/>
    </source>
</evidence>
<keyword evidence="6" id="KW-1185">Reference proteome</keyword>
<comment type="domain">
    <text evidence="3">The main chain amide nitrogen atoms of the second glycine and its adjacent residue in the HGGXW motif define the oxyanion hole, and stabilize the oxyanion that forms during the nucleophilic attack by the catalytic serine during substrate cleavage.</text>
</comment>
<comment type="subunit">
    <text evidence="3">Homodimer.</text>
</comment>
<dbReference type="InterPro" id="IPR027519">
    <property type="entry name" value="KFase_ver/fungi-typ"/>
</dbReference>
<keyword evidence="2 3" id="KW-0823">Tryptophan catabolism</keyword>
<dbReference type="Gene3D" id="3.40.50.1820">
    <property type="entry name" value="alpha/beta hydrolase"/>
    <property type="match status" value="1"/>
</dbReference>
<evidence type="ECO:0000259" key="4">
    <source>
        <dbReference type="Pfam" id="PF20434"/>
    </source>
</evidence>